<dbReference type="GO" id="GO:0009535">
    <property type="term" value="C:chloroplast thylakoid membrane"/>
    <property type="evidence" value="ECO:0007669"/>
    <property type="project" value="TreeGrafter"/>
</dbReference>
<protein>
    <recommendedName>
        <fullName evidence="1">J domain-containing protein</fullName>
    </recommendedName>
</protein>
<reference evidence="2" key="1">
    <citation type="journal article" date="2023" name="Nat. Commun.">
        <title>Diploid and tetraploid genomes of Acorus and the evolution of monocots.</title>
        <authorList>
            <person name="Ma L."/>
            <person name="Liu K.W."/>
            <person name="Li Z."/>
            <person name="Hsiao Y.Y."/>
            <person name="Qi Y."/>
            <person name="Fu T."/>
            <person name="Tang G.D."/>
            <person name="Zhang D."/>
            <person name="Sun W.H."/>
            <person name="Liu D.K."/>
            <person name="Li Y."/>
            <person name="Chen G.Z."/>
            <person name="Liu X.D."/>
            <person name="Liao X.Y."/>
            <person name="Jiang Y.T."/>
            <person name="Yu X."/>
            <person name="Hao Y."/>
            <person name="Huang J."/>
            <person name="Zhao X.W."/>
            <person name="Ke S."/>
            <person name="Chen Y.Y."/>
            <person name="Wu W.L."/>
            <person name="Hsu J.L."/>
            <person name="Lin Y.F."/>
            <person name="Huang M.D."/>
            <person name="Li C.Y."/>
            <person name="Huang L."/>
            <person name="Wang Z.W."/>
            <person name="Zhao X."/>
            <person name="Zhong W.Y."/>
            <person name="Peng D.H."/>
            <person name="Ahmad S."/>
            <person name="Lan S."/>
            <person name="Zhang J.S."/>
            <person name="Tsai W.C."/>
            <person name="Van de Peer Y."/>
            <person name="Liu Z.J."/>
        </authorList>
    </citation>
    <scope>NUCLEOTIDE SEQUENCE</scope>
    <source>
        <strain evidence="2">CP</strain>
    </source>
</reference>
<dbReference type="EMBL" id="JAUJYO010000019">
    <property type="protein sequence ID" value="KAK1288449.1"/>
    <property type="molecule type" value="Genomic_DNA"/>
</dbReference>
<evidence type="ECO:0000313" key="3">
    <source>
        <dbReference type="Proteomes" id="UP001180020"/>
    </source>
</evidence>
<dbReference type="PRINTS" id="PR00625">
    <property type="entry name" value="JDOMAIN"/>
</dbReference>
<sequence length="85" mass="9582">MAVTPCGGTCVTQWGVRPRILHRPPQAVAFFDNNKVLTPQFGEPGAEQKFKDISNAYEVLSDDEKRSLYDNTDKQALKVLEWAWG</sequence>
<gene>
    <name evidence="2" type="ORF">QJS10_CPB19g00672</name>
</gene>
<dbReference type="GO" id="GO:0005783">
    <property type="term" value="C:endoplasmic reticulum"/>
    <property type="evidence" value="ECO:0007669"/>
    <property type="project" value="UniProtKB-ARBA"/>
</dbReference>
<dbReference type="Gene3D" id="1.10.287.110">
    <property type="entry name" value="DnaJ domain"/>
    <property type="match status" value="1"/>
</dbReference>
<dbReference type="PANTHER" id="PTHR43096:SF10">
    <property type="entry name" value="CHAPERONE PROTEIN DNAJ A6, CHLOROPLASTIC"/>
    <property type="match status" value="1"/>
</dbReference>
<dbReference type="Pfam" id="PF00226">
    <property type="entry name" value="DnaJ"/>
    <property type="match status" value="1"/>
</dbReference>
<dbReference type="SUPFAM" id="SSF46565">
    <property type="entry name" value="Chaperone J-domain"/>
    <property type="match status" value="1"/>
</dbReference>
<dbReference type="GO" id="GO:0042026">
    <property type="term" value="P:protein refolding"/>
    <property type="evidence" value="ECO:0007669"/>
    <property type="project" value="TreeGrafter"/>
</dbReference>
<reference evidence="2" key="2">
    <citation type="submission" date="2023-06" db="EMBL/GenBank/DDBJ databases">
        <authorList>
            <person name="Ma L."/>
            <person name="Liu K.-W."/>
            <person name="Li Z."/>
            <person name="Hsiao Y.-Y."/>
            <person name="Qi Y."/>
            <person name="Fu T."/>
            <person name="Tang G."/>
            <person name="Zhang D."/>
            <person name="Sun W.-H."/>
            <person name="Liu D.-K."/>
            <person name="Li Y."/>
            <person name="Chen G.-Z."/>
            <person name="Liu X.-D."/>
            <person name="Liao X.-Y."/>
            <person name="Jiang Y.-T."/>
            <person name="Yu X."/>
            <person name="Hao Y."/>
            <person name="Huang J."/>
            <person name="Zhao X.-W."/>
            <person name="Ke S."/>
            <person name="Chen Y.-Y."/>
            <person name="Wu W.-L."/>
            <person name="Hsu J.-L."/>
            <person name="Lin Y.-F."/>
            <person name="Huang M.-D."/>
            <person name="Li C.-Y."/>
            <person name="Huang L."/>
            <person name="Wang Z.-W."/>
            <person name="Zhao X."/>
            <person name="Zhong W.-Y."/>
            <person name="Peng D.-H."/>
            <person name="Ahmad S."/>
            <person name="Lan S."/>
            <person name="Zhang J.-S."/>
            <person name="Tsai W.-C."/>
            <person name="Van De Peer Y."/>
            <person name="Liu Z.-J."/>
        </authorList>
    </citation>
    <scope>NUCLEOTIDE SEQUENCE</scope>
    <source>
        <strain evidence="2">CP</strain>
        <tissue evidence="2">Leaves</tissue>
    </source>
</reference>
<accession>A0AAV9CIA8</accession>
<organism evidence="2 3">
    <name type="scientific">Acorus calamus</name>
    <name type="common">Sweet flag</name>
    <dbReference type="NCBI Taxonomy" id="4465"/>
    <lineage>
        <taxon>Eukaryota</taxon>
        <taxon>Viridiplantae</taxon>
        <taxon>Streptophyta</taxon>
        <taxon>Embryophyta</taxon>
        <taxon>Tracheophyta</taxon>
        <taxon>Spermatophyta</taxon>
        <taxon>Magnoliopsida</taxon>
        <taxon>Liliopsida</taxon>
        <taxon>Acoraceae</taxon>
        <taxon>Acorus</taxon>
    </lineage>
</organism>
<dbReference type="PANTHER" id="PTHR43096">
    <property type="entry name" value="DNAJ HOMOLOG 1, MITOCHONDRIAL-RELATED"/>
    <property type="match status" value="1"/>
</dbReference>
<keyword evidence="3" id="KW-1185">Reference proteome</keyword>
<dbReference type="CDD" id="cd06257">
    <property type="entry name" value="DnaJ"/>
    <property type="match status" value="1"/>
</dbReference>
<dbReference type="InterPro" id="IPR036869">
    <property type="entry name" value="J_dom_sf"/>
</dbReference>
<dbReference type="Proteomes" id="UP001180020">
    <property type="component" value="Unassembled WGS sequence"/>
</dbReference>
<dbReference type="PROSITE" id="PS00636">
    <property type="entry name" value="DNAJ_1"/>
    <property type="match status" value="1"/>
</dbReference>
<dbReference type="AlphaFoldDB" id="A0AAV9CIA8"/>
<feature type="domain" description="J" evidence="1">
    <location>
        <begin position="1"/>
        <end position="73"/>
    </location>
</feature>
<evidence type="ECO:0000313" key="2">
    <source>
        <dbReference type="EMBL" id="KAK1288449.1"/>
    </source>
</evidence>
<proteinExistence type="predicted"/>
<dbReference type="InterPro" id="IPR001623">
    <property type="entry name" value="DnaJ_domain"/>
</dbReference>
<dbReference type="GO" id="GO:0051082">
    <property type="term" value="F:unfolded protein binding"/>
    <property type="evidence" value="ECO:0007669"/>
    <property type="project" value="TreeGrafter"/>
</dbReference>
<name>A0AAV9CIA8_ACOCL</name>
<dbReference type="PROSITE" id="PS50076">
    <property type="entry name" value="DNAJ_2"/>
    <property type="match status" value="1"/>
</dbReference>
<evidence type="ECO:0000259" key="1">
    <source>
        <dbReference type="PROSITE" id="PS50076"/>
    </source>
</evidence>
<dbReference type="InterPro" id="IPR018253">
    <property type="entry name" value="DnaJ_domain_CS"/>
</dbReference>
<comment type="caution">
    <text evidence="2">The sequence shown here is derived from an EMBL/GenBank/DDBJ whole genome shotgun (WGS) entry which is preliminary data.</text>
</comment>